<organism evidence="4 5">
    <name type="scientific">Candidatus Methylomirabilis limnetica</name>
    <dbReference type="NCBI Taxonomy" id="2033718"/>
    <lineage>
        <taxon>Bacteria</taxon>
        <taxon>Candidatus Methylomirabilota</taxon>
        <taxon>Candidatus Methylomirabilia</taxon>
        <taxon>Candidatus Methylomirabilales</taxon>
        <taxon>Candidatus Methylomirabilaceae</taxon>
        <taxon>Candidatus Methylomirabilis</taxon>
    </lineage>
</organism>
<accession>A0A2T4U135</accession>
<dbReference type="Gene3D" id="3.20.110.20">
    <property type="match status" value="1"/>
</dbReference>
<keyword evidence="2" id="KW-0119">Carbohydrate metabolism</keyword>
<dbReference type="EMBL" id="NVQC01000009">
    <property type="protein sequence ID" value="PTL37038.1"/>
    <property type="molecule type" value="Genomic_DNA"/>
</dbReference>
<feature type="domain" description="Glycoside hydrolase family 57 N-terminal" evidence="3">
    <location>
        <begin position="113"/>
        <end position="281"/>
    </location>
</feature>
<dbReference type="Pfam" id="PF12055">
    <property type="entry name" value="DUF3536"/>
    <property type="match status" value="1"/>
</dbReference>
<dbReference type="PANTHER" id="PTHR36306">
    <property type="entry name" value="ALPHA-AMYLASE-RELATED-RELATED"/>
    <property type="match status" value="1"/>
</dbReference>
<dbReference type="GO" id="GO:0005975">
    <property type="term" value="P:carbohydrate metabolic process"/>
    <property type="evidence" value="ECO:0007669"/>
    <property type="project" value="InterPro"/>
</dbReference>
<dbReference type="PANTHER" id="PTHR36306:SF3">
    <property type="entry name" value="GLYCOSIDE HYDROLASE FAMILY 57"/>
    <property type="match status" value="1"/>
</dbReference>
<comment type="caution">
    <text evidence="4">The sequence shown here is derived from an EMBL/GenBank/DDBJ whole genome shotgun (WGS) entry which is preliminary data.</text>
</comment>
<comment type="similarity">
    <text evidence="1">Belongs to the glycosyl hydrolase 57 family.</text>
</comment>
<dbReference type="AlphaFoldDB" id="A0A2T4U135"/>
<dbReference type="InterPro" id="IPR004300">
    <property type="entry name" value="Glyco_hydro_57_N"/>
</dbReference>
<sequence>MSTPSTVSLIVHGHFYQPPRENPWTDEVEQQPSAAPHHDWNQRITAECYAPNGWARLLDHEGRIVKLVNNYAGISFDVGPTLFRWLERKAPETVRRIIEGDRDSVARCGGHGNALAHPYVHAILPLADSKDRATLVKWGIVEFRSRFGREPEGMWLPETGVDLATLELLSDYGIRYTVLAPWQATRVRPLGEEQWHELGSDWIDPSRPYTCRLPHGGTIDLFFYDAALSRAIAFDGLLQGADRLADRLVEVSHSSPSRLHILCTDGESYGHHSKFGERALAVLLAKETAPKELAVTNFGAYLASAPPTHEVVIRDGSAWSCAHGLGRWKEDCGCSTGGQPGWRQRWRVPFREAINGLRDDLQHLFTEQADRLFTDVWAARDDYIALILDRSNPSVEKFFGAHARRSLSLQDRAAALQLLEMQRHALLMQSSDGWFFSDISDIEAAQNLKHAARALELASAFVTVSLEAKFLARLQTAKSNISSERDGRRIWEVRVGTARVDLAHPVALYAMRSLVENLPEPYHVHSFDLHRLSLEHFPLINGTMIVGGIEVSSSLTMERKEFGFVLKWLDADGMSGCLFPWGGEEDLKRWLEAFEGQVKGLSLPGYSQATPISLKMLSPEERREILMALYRGWDVFRKRYDELAARTQGLLRAFFDEGLSPPEALRAPAEFTVTRNLEESLRQWLSDGGTDLYRSLLMLADEVKRLDLPQQEHLQDLLSRAFGMRVRRLCECPDLDGLRGVQEVVDLADRMGYAMDRPESVALMYELLTHDVPPLIERVLQAESRDECNLVSAVLRLGERFGFSTGRLRQRLRPIEERLAADPGLWP</sequence>
<evidence type="ECO:0000313" key="5">
    <source>
        <dbReference type="Proteomes" id="UP000241436"/>
    </source>
</evidence>
<dbReference type="OrthoDB" id="9757977at2"/>
<dbReference type="Proteomes" id="UP000241436">
    <property type="component" value="Unassembled WGS sequence"/>
</dbReference>
<reference evidence="5" key="2">
    <citation type="journal article" date="2018" name="Environ. Microbiol.">
        <title>Bloom of a denitrifying methanotroph, 'Candidatus Methylomirabilis limnetica', in a deep stratified lake.</title>
        <authorList>
            <person name="Graf J.S."/>
            <person name="Mayr M.J."/>
            <person name="Marchant H.K."/>
            <person name="Tienken D."/>
            <person name="Hach P.F."/>
            <person name="Brand A."/>
            <person name="Schubert C.J."/>
            <person name="Kuypers M.M."/>
            <person name="Milucka J."/>
        </authorList>
    </citation>
    <scope>NUCLEOTIDE SEQUENCE [LARGE SCALE GENOMIC DNA]</scope>
    <source>
        <strain evidence="5">Zug</strain>
    </source>
</reference>
<evidence type="ECO:0000256" key="2">
    <source>
        <dbReference type="ARBA" id="ARBA00023277"/>
    </source>
</evidence>
<gene>
    <name evidence="4" type="ORF">CLG94_01880</name>
</gene>
<dbReference type="SUPFAM" id="SSF88713">
    <property type="entry name" value="Glycoside hydrolase/deacetylase"/>
    <property type="match status" value="1"/>
</dbReference>
<dbReference type="RefSeq" id="WP_107561200.1">
    <property type="nucleotide sequence ID" value="NZ_NVQC01000009.1"/>
</dbReference>
<dbReference type="Pfam" id="PF03065">
    <property type="entry name" value="Glyco_hydro_57"/>
    <property type="match status" value="1"/>
</dbReference>
<dbReference type="InterPro" id="IPR052046">
    <property type="entry name" value="GH57_Enzymes"/>
</dbReference>
<dbReference type="CDD" id="cd10797">
    <property type="entry name" value="GH57N_APU_like_1"/>
    <property type="match status" value="1"/>
</dbReference>
<dbReference type="InterPro" id="IPR021923">
    <property type="entry name" value="DUF3536"/>
</dbReference>
<proteinExistence type="inferred from homology"/>
<dbReference type="GO" id="GO:0016787">
    <property type="term" value="F:hydrolase activity"/>
    <property type="evidence" value="ECO:0007669"/>
    <property type="project" value="UniProtKB-KW"/>
</dbReference>
<reference evidence="4 5" key="1">
    <citation type="submission" date="2017-09" db="EMBL/GenBank/DDBJ databases">
        <title>Bloom of a denitrifying methanotroph, Candidatus Methylomirabilis limnetica, in a deep stratified lake.</title>
        <authorList>
            <person name="Graf J.S."/>
            <person name="Marchant H.K."/>
            <person name="Tienken D."/>
            <person name="Hach P.F."/>
            <person name="Brand A."/>
            <person name="Schubert C.J."/>
            <person name="Kuypers M.M."/>
            <person name="Milucka J."/>
        </authorList>
    </citation>
    <scope>NUCLEOTIDE SEQUENCE [LARGE SCALE GENOMIC DNA]</scope>
    <source>
        <strain evidence="4 5">Zug</strain>
    </source>
</reference>
<keyword evidence="5" id="KW-1185">Reference proteome</keyword>
<dbReference type="InterPro" id="IPR011330">
    <property type="entry name" value="Glyco_hydro/deAcase_b/a-brl"/>
</dbReference>
<evidence type="ECO:0000313" key="4">
    <source>
        <dbReference type="EMBL" id="PTL37038.1"/>
    </source>
</evidence>
<protein>
    <submittedName>
        <fullName evidence="4">Glycoside hydrolase</fullName>
    </submittedName>
</protein>
<name>A0A2T4U135_9BACT</name>
<evidence type="ECO:0000256" key="1">
    <source>
        <dbReference type="ARBA" id="ARBA00006821"/>
    </source>
</evidence>
<keyword evidence="4" id="KW-0378">Hydrolase</keyword>
<evidence type="ECO:0000259" key="3">
    <source>
        <dbReference type="Pfam" id="PF03065"/>
    </source>
</evidence>